<dbReference type="AlphaFoldDB" id="A0A512RIG8"/>
<comment type="caution">
    <text evidence="2">The sequence shown here is derived from an EMBL/GenBank/DDBJ whole genome shotgun (WGS) entry which is preliminary data.</text>
</comment>
<dbReference type="EMBL" id="BKAU01000001">
    <property type="protein sequence ID" value="GEP95470.1"/>
    <property type="molecule type" value="Genomic_DNA"/>
</dbReference>
<name>A0A512RIG8_9BACT</name>
<evidence type="ECO:0008006" key="4">
    <source>
        <dbReference type="Google" id="ProtNLM"/>
    </source>
</evidence>
<evidence type="ECO:0000313" key="3">
    <source>
        <dbReference type="Proteomes" id="UP000321436"/>
    </source>
</evidence>
<dbReference type="InterPro" id="IPR038636">
    <property type="entry name" value="Wzi_sf"/>
</dbReference>
<reference evidence="2 3" key="1">
    <citation type="submission" date="2019-07" db="EMBL/GenBank/DDBJ databases">
        <title>Whole genome shotgun sequence of Chitinophaga cymbidii NBRC 109752.</title>
        <authorList>
            <person name="Hosoyama A."/>
            <person name="Uohara A."/>
            <person name="Ohji S."/>
            <person name="Ichikawa N."/>
        </authorList>
    </citation>
    <scope>NUCLEOTIDE SEQUENCE [LARGE SCALE GENOMIC DNA]</scope>
    <source>
        <strain evidence="2 3">NBRC 109752</strain>
    </source>
</reference>
<sequence>MKRAGIFWTISFFLLTTVAKAQFADSLDVRVGTNATLATRDYQPLWLVSNRFGTISDRKSDLSTFIRVNNHHVLDAAENFHLRYGLSLYNNNRFGDVLLQEGYIKAAYKKLELRAGRYEEIIGEMDKDLSSGSLGLSGNAMPIPKISIALTDYVNIPFTNGWVQFKGQFSHGWMGNRQYIKNAFLHEKTFYLRVGKNRLKLFGGVQHYAVWGGNRSDLLKIKTDFSDYLNVVFAKEADDGTVNSDEVLPNRPGDHRGVVEGGIDWENDDMHLRLFNQTPFETGQGIDFRNIDRLLGFVYTNKKENPVLEKVTAEFIHTKQMNDFYHIQYRESYYNNGIYLTGWEYHDRILGTPLFINRQRGSKYFEEIKPFDWDAPKDSISGRGWNIINNRVTGLHLGALYNIGASVSARTLLTYTKNHGTYHSGMFSPARTQWYALQQVNYRTPVKGLSLTGGVGLDWGDISDNAGFMLGVQWQFNRREAD</sequence>
<dbReference type="Proteomes" id="UP000321436">
    <property type="component" value="Unassembled WGS sequence"/>
</dbReference>
<evidence type="ECO:0000313" key="2">
    <source>
        <dbReference type="EMBL" id="GEP95470.1"/>
    </source>
</evidence>
<dbReference type="InterPro" id="IPR026950">
    <property type="entry name" value="Caps_assemb_Wzi"/>
</dbReference>
<gene>
    <name evidence="2" type="ORF">CCY01nite_17300</name>
</gene>
<protein>
    <recommendedName>
        <fullName evidence="4">Capsule assembly Wzi family protein</fullName>
    </recommendedName>
</protein>
<accession>A0A512RIG8</accession>
<evidence type="ECO:0000256" key="1">
    <source>
        <dbReference type="SAM" id="SignalP"/>
    </source>
</evidence>
<keyword evidence="1" id="KW-0732">Signal</keyword>
<dbReference type="OrthoDB" id="596512at2"/>
<feature type="signal peptide" evidence="1">
    <location>
        <begin position="1"/>
        <end position="21"/>
    </location>
</feature>
<dbReference type="Gene3D" id="2.40.160.130">
    <property type="entry name" value="Capsule assembly protein Wzi"/>
    <property type="match status" value="1"/>
</dbReference>
<feature type="chain" id="PRO_5021849248" description="Capsule assembly Wzi family protein" evidence="1">
    <location>
        <begin position="22"/>
        <end position="482"/>
    </location>
</feature>
<dbReference type="RefSeq" id="WP_146859744.1">
    <property type="nucleotide sequence ID" value="NZ_BKAU01000001.1"/>
</dbReference>
<dbReference type="Pfam" id="PF14052">
    <property type="entry name" value="Caps_assemb_Wzi"/>
    <property type="match status" value="1"/>
</dbReference>
<keyword evidence="3" id="KW-1185">Reference proteome</keyword>
<organism evidence="2 3">
    <name type="scientific">Chitinophaga cymbidii</name>
    <dbReference type="NCBI Taxonomy" id="1096750"/>
    <lineage>
        <taxon>Bacteria</taxon>
        <taxon>Pseudomonadati</taxon>
        <taxon>Bacteroidota</taxon>
        <taxon>Chitinophagia</taxon>
        <taxon>Chitinophagales</taxon>
        <taxon>Chitinophagaceae</taxon>
        <taxon>Chitinophaga</taxon>
    </lineage>
</organism>
<proteinExistence type="predicted"/>